<reference key="1">
    <citation type="journal article" date="1992" name="Biochim. Biophys. Acta">
        <title>Proteinase-catalyzed activation of porcine heart muscle pyruvate dehydrogenase and identification of its cleavage site.</title>
        <authorList>
            <person name="Koike K."/>
            <person name="Urata Y."/>
            <person name="Goto S."/>
        </authorList>
    </citation>
    <scope>PROTEIN SEQUENCE</scope>
</reference>
<accession>Q9TRT3</accession>
<dbReference type="EC" id="1.2.4.1"/>
<proteinExistence type="evidence at protein level"/>
<organism>
    <name type="scientific">Sus scrofa</name>
    <name type="common">Pig</name>
    <dbReference type="NCBI Taxonomy" id="9823"/>
    <lineage>
        <taxon>Eukaryota</taxon>
        <taxon>Metazoa</taxon>
        <taxon>Chordata</taxon>
        <taxon>Craniata</taxon>
        <taxon>Vertebrata</taxon>
        <taxon>Euteleostomi</taxon>
        <taxon>Mammalia</taxon>
        <taxon>Eutheria</taxon>
        <taxon>Laurasiatheria</taxon>
        <taxon>Artiodactyla</taxon>
        <taxon>Suina</taxon>
        <taxon>Suidae</taxon>
        <taxon>Sus</taxon>
    </lineage>
</organism>
<dbReference type="GO" id="GO:0004739">
    <property type="term" value="F:pyruvate dehydrogenase (acetyl-transferring) activity"/>
    <property type="evidence" value="ECO:0007669"/>
    <property type="project" value="UniProtKB-EC"/>
</dbReference>
<sequence>VRSKSDPIMLLKDRM</sequence>
<keyword id="KW-0903">Direct protein sequencing</keyword>
<protein>
    <submittedName>
        <fullName>Pyruvate DEHYDROGENAS</fullName>
        <ecNumber>1.2.4.1</ecNumber>
    </submittedName>
</protein>
<name>Q9TRT3_PIG</name>